<comment type="caution">
    <text evidence="7">The sequence shown here is derived from an EMBL/GenBank/DDBJ whole genome shotgun (WGS) entry which is preliminary data.</text>
</comment>
<evidence type="ECO:0000256" key="2">
    <source>
        <dbReference type="ARBA" id="ARBA00022730"/>
    </source>
</evidence>
<dbReference type="GO" id="GO:0006412">
    <property type="term" value="P:translation"/>
    <property type="evidence" value="ECO:0007669"/>
    <property type="project" value="UniProtKB-UniRule"/>
</dbReference>
<comment type="subunit">
    <text evidence="6">Part of the 30S ribosomal subunit.</text>
</comment>
<evidence type="ECO:0000256" key="6">
    <source>
        <dbReference type="HAMAP-Rule" id="MF_01345"/>
    </source>
</evidence>
<evidence type="ECO:0000256" key="5">
    <source>
        <dbReference type="ARBA" id="ARBA00023274"/>
    </source>
</evidence>
<keyword evidence="9" id="KW-1185">Reference proteome</keyword>
<reference evidence="8 9" key="2">
    <citation type="submission" date="2012-08" db="EMBL/GenBank/DDBJ databases">
        <title>The Genome Sequence of Turicella otitidis ATCC 51513.</title>
        <authorList>
            <consortium name="The Broad Institute Genome Sequencing Platform"/>
            <person name="Earl A."/>
            <person name="Ward D."/>
            <person name="Feldgarden M."/>
            <person name="Gevers D."/>
            <person name="Huys G."/>
            <person name="Walker B."/>
            <person name="Young S.K."/>
            <person name="Zeng Q."/>
            <person name="Gargeya S."/>
            <person name="Fitzgerald M."/>
            <person name="Haas B."/>
            <person name="Abouelleil A."/>
            <person name="Alvarado L."/>
            <person name="Arachchi H.M."/>
            <person name="Berlin A.M."/>
            <person name="Chapman S.B."/>
            <person name="Goldberg J."/>
            <person name="Griggs A."/>
            <person name="Gujja S."/>
            <person name="Hansen M."/>
            <person name="Howarth C."/>
            <person name="Imamovic A."/>
            <person name="Larimer J."/>
            <person name="McCowen C."/>
            <person name="Montmayeur A."/>
            <person name="Murphy C."/>
            <person name="Neiman D."/>
            <person name="Pearson M."/>
            <person name="Priest M."/>
            <person name="Roberts A."/>
            <person name="Saif S."/>
            <person name="Shea T."/>
            <person name="Sisk P."/>
            <person name="Sykes S."/>
            <person name="Wortman J."/>
            <person name="Nusbaum C."/>
            <person name="Birren B."/>
        </authorList>
    </citation>
    <scope>NUCLEOTIDE SEQUENCE [LARGE SCALE GENOMIC DNA]</scope>
    <source>
        <strain evidence="8 9">ATCC 51513</strain>
    </source>
</reference>
<dbReference type="NCBIfam" id="NF004123">
    <property type="entry name" value="PRK05610.1"/>
    <property type="match status" value="1"/>
</dbReference>
<dbReference type="PRINTS" id="PR00973">
    <property type="entry name" value="RIBOSOMALS17"/>
</dbReference>
<accession>I7IXZ0</accession>
<dbReference type="eggNOG" id="COG0186">
    <property type="taxonomic scope" value="Bacteria"/>
</dbReference>
<dbReference type="EMBL" id="CAJZ01000211">
    <property type="protein sequence ID" value="CCI84153.1"/>
    <property type="molecule type" value="Genomic_DNA"/>
</dbReference>
<dbReference type="SUPFAM" id="SSF50249">
    <property type="entry name" value="Nucleic acid-binding proteins"/>
    <property type="match status" value="1"/>
</dbReference>
<dbReference type="HAMAP" id="MF_01345_B">
    <property type="entry name" value="Ribosomal_uS17_B"/>
    <property type="match status" value="1"/>
</dbReference>
<evidence type="ECO:0000256" key="3">
    <source>
        <dbReference type="ARBA" id="ARBA00022884"/>
    </source>
</evidence>
<evidence type="ECO:0000256" key="4">
    <source>
        <dbReference type="ARBA" id="ARBA00022980"/>
    </source>
</evidence>
<evidence type="ECO:0000313" key="7">
    <source>
        <dbReference type="EMBL" id="CCI84153.1"/>
    </source>
</evidence>
<organism evidence="7 10">
    <name type="scientific">Corynebacterium otitidis ATCC 51513</name>
    <dbReference type="NCBI Taxonomy" id="883169"/>
    <lineage>
        <taxon>Bacteria</taxon>
        <taxon>Bacillati</taxon>
        <taxon>Actinomycetota</taxon>
        <taxon>Actinomycetes</taxon>
        <taxon>Mycobacteriales</taxon>
        <taxon>Corynebacteriaceae</taxon>
        <taxon>Corynebacterium</taxon>
    </lineage>
</organism>
<keyword evidence="2 6" id="KW-0699">rRNA-binding</keyword>
<dbReference type="InterPro" id="IPR019984">
    <property type="entry name" value="Ribosomal_uS17_bact/chlr"/>
</dbReference>
<keyword evidence="5 6" id="KW-0687">Ribonucleoprotein</keyword>
<dbReference type="GO" id="GO:0019843">
    <property type="term" value="F:rRNA binding"/>
    <property type="evidence" value="ECO:0007669"/>
    <property type="project" value="UniProtKB-UniRule"/>
</dbReference>
<dbReference type="AlphaFoldDB" id="I7IXZ0"/>
<gene>
    <name evidence="6 7" type="primary">rpsQ</name>
    <name evidence="7" type="ORF">BN46_1441</name>
    <name evidence="8" type="ORF">HMPREF9719_01547</name>
</gene>
<dbReference type="CDD" id="cd00364">
    <property type="entry name" value="Ribosomal_uS17"/>
    <property type="match status" value="1"/>
</dbReference>
<dbReference type="InterPro" id="IPR000266">
    <property type="entry name" value="Ribosomal_uS17"/>
</dbReference>
<dbReference type="Proteomes" id="UP000011016">
    <property type="component" value="Unassembled WGS sequence"/>
</dbReference>
<dbReference type="Proteomes" id="UP000006078">
    <property type="component" value="Unassembled WGS sequence"/>
</dbReference>
<evidence type="ECO:0000256" key="1">
    <source>
        <dbReference type="ARBA" id="ARBA00010254"/>
    </source>
</evidence>
<name>I7IXZ0_9CORY</name>
<dbReference type="EMBL" id="AHAE01000074">
    <property type="protein sequence ID" value="EJZ81504.1"/>
    <property type="molecule type" value="Genomic_DNA"/>
</dbReference>
<dbReference type="GO" id="GO:0022627">
    <property type="term" value="C:cytosolic small ribosomal subunit"/>
    <property type="evidence" value="ECO:0007669"/>
    <property type="project" value="UniProtKB-UniRule"/>
</dbReference>
<dbReference type="PANTHER" id="PTHR10744:SF1">
    <property type="entry name" value="SMALL RIBOSOMAL SUBUNIT PROTEIN US17M"/>
    <property type="match status" value="1"/>
</dbReference>
<dbReference type="HOGENOM" id="CLU_073626_1_0_11"/>
<dbReference type="NCBIfam" id="TIGR03635">
    <property type="entry name" value="uS17_bact"/>
    <property type="match status" value="1"/>
</dbReference>
<dbReference type="PANTHER" id="PTHR10744">
    <property type="entry name" value="40S RIBOSOMAL PROTEIN S11 FAMILY MEMBER"/>
    <property type="match status" value="1"/>
</dbReference>
<evidence type="ECO:0000313" key="8">
    <source>
        <dbReference type="EMBL" id="EJZ81504.1"/>
    </source>
</evidence>
<evidence type="ECO:0000313" key="9">
    <source>
        <dbReference type="Proteomes" id="UP000006078"/>
    </source>
</evidence>
<protein>
    <recommendedName>
        <fullName evidence="6">Small ribosomal subunit protein uS17</fullName>
    </recommendedName>
</protein>
<sequence length="88" mass="10205">MENTKDKGARKVRSGYVVSDKMEKTIVVELEDRKRHALYGKIMRRNNRVKVHDEDSTAGVGDLVRIEETAPISKQKHFRLVEILERAK</sequence>
<dbReference type="InterPro" id="IPR012340">
    <property type="entry name" value="NA-bd_OB-fold"/>
</dbReference>
<dbReference type="STRING" id="29321.AAV33_04280"/>
<reference evidence="7 10" key="1">
    <citation type="journal article" date="2012" name="J. Bacteriol.">
        <title>Draft Genome Sequence of Turicella otitidis ATCC 51513, Isolated from Middle Ear Fluid from a Child with Otitis Media.</title>
        <authorList>
            <person name="Brinkrolf K."/>
            <person name="Schneider J."/>
            <person name="Knecht M."/>
            <person name="Ruckert C."/>
            <person name="Tauch A."/>
        </authorList>
    </citation>
    <scope>NUCLEOTIDE SEQUENCE [LARGE SCALE GENOMIC DNA]</scope>
    <source>
        <strain evidence="7 10">ATCC 51513</strain>
    </source>
</reference>
<dbReference type="GO" id="GO:0003735">
    <property type="term" value="F:structural constituent of ribosome"/>
    <property type="evidence" value="ECO:0007669"/>
    <property type="project" value="UniProtKB-UniRule"/>
</dbReference>
<keyword evidence="4 6" id="KW-0689">Ribosomal protein</keyword>
<dbReference type="PATRIC" id="fig|883169.3.peg.1491"/>
<dbReference type="Pfam" id="PF00366">
    <property type="entry name" value="Ribosomal_S17"/>
    <property type="match status" value="1"/>
</dbReference>
<keyword evidence="3 6" id="KW-0694">RNA-binding</keyword>
<comment type="function">
    <text evidence="6">One of the primary rRNA binding proteins, it binds specifically to the 5'-end of 16S ribosomal RNA.</text>
</comment>
<comment type="similarity">
    <text evidence="1 6">Belongs to the universal ribosomal protein uS17 family.</text>
</comment>
<proteinExistence type="inferred from homology"/>
<evidence type="ECO:0000313" key="10">
    <source>
        <dbReference type="Proteomes" id="UP000011016"/>
    </source>
</evidence>
<dbReference type="Gene3D" id="2.40.50.140">
    <property type="entry name" value="Nucleic acid-binding proteins"/>
    <property type="match status" value="1"/>
</dbReference>